<evidence type="ECO:0000256" key="3">
    <source>
        <dbReference type="ARBA" id="ARBA00022723"/>
    </source>
</evidence>
<dbReference type="GO" id="GO:0005525">
    <property type="term" value="F:GTP binding"/>
    <property type="evidence" value="ECO:0007669"/>
    <property type="project" value="UniProtKB-UniRule"/>
</dbReference>
<comment type="function">
    <text evidence="8">Transfers a GMP moiety from GTP to Mo-molybdopterin (Mo-MPT) cofactor (Moco or molybdenum cofactor) to form Mo-molybdopterin guanine dinucleotide (Mo-MGD) cofactor.</text>
</comment>
<dbReference type="GO" id="GO:0006777">
    <property type="term" value="P:Mo-molybdopterin cofactor biosynthetic process"/>
    <property type="evidence" value="ECO:0007669"/>
    <property type="project" value="UniProtKB-KW"/>
</dbReference>
<dbReference type="PANTHER" id="PTHR19136:SF81">
    <property type="entry name" value="MOLYBDENUM COFACTOR GUANYLYLTRANSFERASE"/>
    <property type="match status" value="1"/>
</dbReference>
<reference evidence="10 11" key="1">
    <citation type="submission" date="2020-08" db="EMBL/GenBank/DDBJ databases">
        <title>Genomic Encyclopedia of Type Strains, Phase IV (KMG-IV): sequencing the most valuable type-strain genomes for metagenomic binning, comparative biology and taxonomic classification.</title>
        <authorList>
            <person name="Goeker M."/>
        </authorList>
    </citation>
    <scope>NUCLEOTIDE SEQUENCE [LARGE SCALE GENOMIC DNA]</scope>
    <source>
        <strain evidence="10 11">DSM 25079</strain>
    </source>
</reference>
<evidence type="ECO:0000259" key="9">
    <source>
        <dbReference type="Pfam" id="PF12804"/>
    </source>
</evidence>
<dbReference type="Gene3D" id="3.90.550.10">
    <property type="entry name" value="Spore Coat Polysaccharide Biosynthesis Protein SpsA, Chain A"/>
    <property type="match status" value="1"/>
</dbReference>
<evidence type="ECO:0000256" key="7">
    <source>
        <dbReference type="ARBA" id="ARBA00023150"/>
    </source>
</evidence>
<keyword evidence="7 8" id="KW-0501">Molybdenum cofactor biosynthesis</keyword>
<feature type="binding site" evidence="8">
    <location>
        <position position="92"/>
    </location>
    <ligand>
        <name>GTP</name>
        <dbReference type="ChEBI" id="CHEBI:37565"/>
    </ligand>
</feature>
<comment type="similarity">
    <text evidence="8">Belongs to the MobA family.</text>
</comment>
<dbReference type="SUPFAM" id="SSF53448">
    <property type="entry name" value="Nucleotide-diphospho-sugar transferases"/>
    <property type="match status" value="1"/>
</dbReference>
<name>A0A7W9ALL8_9SPHN</name>
<comment type="subcellular location">
    <subcellularLocation>
        <location evidence="8">Cytoplasm</location>
    </subcellularLocation>
</comment>
<dbReference type="EMBL" id="JACIJC010000009">
    <property type="protein sequence ID" value="MBB5687793.1"/>
    <property type="molecule type" value="Genomic_DNA"/>
</dbReference>
<comment type="caution">
    <text evidence="8">Lacks conserved residue(s) required for the propagation of feature annotation.</text>
</comment>
<dbReference type="InterPro" id="IPR025877">
    <property type="entry name" value="MobA-like_NTP_Trfase"/>
</dbReference>
<comment type="caution">
    <text evidence="10">The sequence shown here is derived from an EMBL/GenBank/DDBJ whole genome shotgun (WGS) entry which is preliminary data.</text>
</comment>
<feature type="binding site" evidence="8">
    <location>
        <position position="92"/>
    </location>
    <ligand>
        <name>Mg(2+)</name>
        <dbReference type="ChEBI" id="CHEBI:18420"/>
    </ligand>
</feature>
<dbReference type="GO" id="GO:0046872">
    <property type="term" value="F:metal ion binding"/>
    <property type="evidence" value="ECO:0007669"/>
    <property type="project" value="UniProtKB-KW"/>
</dbReference>
<gene>
    <name evidence="8" type="primary">mobA</name>
    <name evidence="10" type="ORF">FHS49_003839</name>
</gene>
<keyword evidence="5 8" id="KW-0460">Magnesium</keyword>
<evidence type="ECO:0000256" key="1">
    <source>
        <dbReference type="ARBA" id="ARBA00022490"/>
    </source>
</evidence>
<evidence type="ECO:0000256" key="2">
    <source>
        <dbReference type="ARBA" id="ARBA00022679"/>
    </source>
</evidence>
<evidence type="ECO:0000256" key="5">
    <source>
        <dbReference type="ARBA" id="ARBA00022842"/>
    </source>
</evidence>
<keyword evidence="6 8" id="KW-0342">GTP-binding</keyword>
<dbReference type="CDD" id="cd02503">
    <property type="entry name" value="MobA"/>
    <property type="match status" value="1"/>
</dbReference>
<sequence length="176" mass="18314">MILGAIIAGGQSRRFGSDKALASVDGKPLLDHVAEALAAQTDAIIVVGRSWPGITSIADRPTLDQGPLGGLCAALHHAQAHGFETVLTVGCDILPLPAHLPALLAPGSAVVKGQQLIGLWRADLASALEDYLESQPDRAIRGWMATAAVRTVTLDASFHNLNTPEDLAAFTKDQAA</sequence>
<keyword evidence="3 8" id="KW-0479">Metal-binding</keyword>
<dbReference type="AlphaFoldDB" id="A0A7W9ALL8"/>
<dbReference type="Proteomes" id="UP000549617">
    <property type="component" value="Unassembled WGS sequence"/>
</dbReference>
<dbReference type="EC" id="2.7.7.77" evidence="8"/>
<evidence type="ECO:0000256" key="8">
    <source>
        <dbReference type="HAMAP-Rule" id="MF_00316"/>
    </source>
</evidence>
<organism evidence="10 11">
    <name type="scientific">Sphingobium boeckii</name>
    <dbReference type="NCBI Taxonomy" id="1082345"/>
    <lineage>
        <taxon>Bacteria</taxon>
        <taxon>Pseudomonadati</taxon>
        <taxon>Pseudomonadota</taxon>
        <taxon>Alphaproteobacteria</taxon>
        <taxon>Sphingomonadales</taxon>
        <taxon>Sphingomonadaceae</taxon>
        <taxon>Sphingobium</taxon>
    </lineage>
</organism>
<evidence type="ECO:0000313" key="11">
    <source>
        <dbReference type="Proteomes" id="UP000549617"/>
    </source>
</evidence>
<comment type="domain">
    <text evidence="8">The N-terminal domain determines nucleotide recognition and specific binding, while the C-terminal domain determines the specific binding to the target protein.</text>
</comment>
<keyword evidence="2 8" id="KW-0808">Transferase</keyword>
<keyword evidence="11" id="KW-1185">Reference proteome</keyword>
<dbReference type="RefSeq" id="WP_184022071.1">
    <property type="nucleotide sequence ID" value="NZ_JACIJC010000009.1"/>
</dbReference>
<evidence type="ECO:0000256" key="4">
    <source>
        <dbReference type="ARBA" id="ARBA00022741"/>
    </source>
</evidence>
<comment type="subunit">
    <text evidence="8">Monomer.</text>
</comment>
<feature type="binding site" evidence="8">
    <location>
        <begin position="7"/>
        <end position="9"/>
    </location>
    <ligand>
        <name>GTP</name>
        <dbReference type="ChEBI" id="CHEBI:37565"/>
    </ligand>
</feature>
<proteinExistence type="inferred from homology"/>
<feature type="binding site" evidence="8">
    <location>
        <position position="19"/>
    </location>
    <ligand>
        <name>GTP</name>
        <dbReference type="ChEBI" id="CHEBI:37565"/>
    </ligand>
</feature>
<keyword evidence="10" id="KW-0548">Nucleotidyltransferase</keyword>
<keyword evidence="4 8" id="KW-0547">Nucleotide-binding</keyword>
<evidence type="ECO:0000256" key="6">
    <source>
        <dbReference type="ARBA" id="ARBA00023134"/>
    </source>
</evidence>
<comment type="cofactor">
    <cofactor evidence="8">
        <name>Mg(2+)</name>
        <dbReference type="ChEBI" id="CHEBI:18420"/>
    </cofactor>
</comment>
<dbReference type="InterPro" id="IPR029044">
    <property type="entry name" value="Nucleotide-diphossugar_trans"/>
</dbReference>
<accession>A0A7W9ALL8</accession>
<evidence type="ECO:0000313" key="10">
    <source>
        <dbReference type="EMBL" id="MBB5687793.1"/>
    </source>
</evidence>
<keyword evidence="1 8" id="KW-0963">Cytoplasm</keyword>
<dbReference type="HAMAP" id="MF_00316">
    <property type="entry name" value="MobA"/>
    <property type="match status" value="1"/>
</dbReference>
<dbReference type="GO" id="GO:0061603">
    <property type="term" value="F:molybdenum cofactor guanylyltransferase activity"/>
    <property type="evidence" value="ECO:0007669"/>
    <property type="project" value="UniProtKB-EC"/>
</dbReference>
<feature type="domain" description="MobA-like NTP transferase" evidence="9">
    <location>
        <begin position="4"/>
        <end position="140"/>
    </location>
</feature>
<dbReference type="Pfam" id="PF12804">
    <property type="entry name" value="NTP_transf_3"/>
    <property type="match status" value="1"/>
</dbReference>
<dbReference type="GO" id="GO:0005737">
    <property type="term" value="C:cytoplasm"/>
    <property type="evidence" value="ECO:0007669"/>
    <property type="project" value="UniProtKB-SubCell"/>
</dbReference>
<dbReference type="InterPro" id="IPR013482">
    <property type="entry name" value="Molybde_CF_guanTrfase"/>
</dbReference>
<comment type="catalytic activity">
    <reaction evidence="8">
        <text>Mo-molybdopterin + GTP + H(+) = Mo-molybdopterin guanine dinucleotide + diphosphate</text>
        <dbReference type="Rhea" id="RHEA:34243"/>
        <dbReference type="ChEBI" id="CHEBI:15378"/>
        <dbReference type="ChEBI" id="CHEBI:33019"/>
        <dbReference type="ChEBI" id="CHEBI:37565"/>
        <dbReference type="ChEBI" id="CHEBI:71302"/>
        <dbReference type="ChEBI" id="CHEBI:71310"/>
        <dbReference type="EC" id="2.7.7.77"/>
    </reaction>
</comment>
<dbReference type="PANTHER" id="PTHR19136">
    <property type="entry name" value="MOLYBDENUM COFACTOR GUANYLYLTRANSFERASE"/>
    <property type="match status" value="1"/>
</dbReference>
<protein>
    <recommendedName>
        <fullName evidence="8">Molybdenum cofactor guanylyltransferase</fullName>
        <shortName evidence="8">MoCo guanylyltransferase</shortName>
        <ecNumber evidence="8">2.7.7.77</ecNumber>
    </recommendedName>
    <alternativeName>
        <fullName evidence="8">GTP:molybdopterin guanylyltransferase</fullName>
    </alternativeName>
    <alternativeName>
        <fullName evidence="8">Mo-MPT guanylyltransferase</fullName>
    </alternativeName>
    <alternativeName>
        <fullName evidence="8">Molybdopterin guanylyltransferase</fullName>
    </alternativeName>
    <alternativeName>
        <fullName evidence="8">Molybdopterin-guanine dinucleotide synthase</fullName>
        <shortName evidence="8">MGD synthase</shortName>
    </alternativeName>
</protein>